<sequence length="57" mass="6753">MFQKVLIANRGEIARRIIRTCKRLGIYTVAVYSEADQHALHVQEARQRLSDWRRKSI</sequence>
<evidence type="ECO:0000256" key="3">
    <source>
        <dbReference type="ARBA" id="ARBA00022840"/>
    </source>
</evidence>
<keyword evidence="3" id="KW-0067">ATP-binding</keyword>
<keyword evidence="2" id="KW-0547">Nucleotide-binding</keyword>
<dbReference type="PROSITE" id="PS50979">
    <property type="entry name" value="BC"/>
    <property type="match status" value="1"/>
</dbReference>
<dbReference type="Pfam" id="PF00289">
    <property type="entry name" value="Biotin_carb_N"/>
    <property type="match status" value="1"/>
</dbReference>
<accession>A0A5S9MAH6</accession>
<gene>
    <name evidence="6" type="ORF">BsIDN1_35190</name>
</gene>
<evidence type="ECO:0000259" key="5">
    <source>
        <dbReference type="PROSITE" id="PS50979"/>
    </source>
</evidence>
<dbReference type="PANTHER" id="PTHR18866">
    <property type="entry name" value="CARBOXYLASE:PYRUVATE/ACETYL-COA/PROPIONYL-COA CARBOXYLASE"/>
    <property type="match status" value="1"/>
</dbReference>
<name>A0A5S9MAH6_BACIA</name>
<dbReference type="GO" id="GO:0016874">
    <property type="term" value="F:ligase activity"/>
    <property type="evidence" value="ECO:0007669"/>
    <property type="project" value="UniProtKB-KW"/>
</dbReference>
<dbReference type="SUPFAM" id="SSF52440">
    <property type="entry name" value="PreATP-grasp domain"/>
    <property type="match status" value="1"/>
</dbReference>
<protein>
    <recommendedName>
        <fullName evidence="5">Biotin carboxylation domain-containing protein</fullName>
    </recommendedName>
</protein>
<reference evidence="6 7" key="1">
    <citation type="submission" date="2019-12" db="EMBL/GenBank/DDBJ databases">
        <title>Full genome sequence of a Bacillus safensis strain isolated from commercially available natto in Indonesia.</title>
        <authorList>
            <person name="Yoshida M."/>
            <person name="Uomi M."/>
            <person name="Waturangi D."/>
            <person name="Ekaputri J.J."/>
            <person name="Setiamarga D.H.E."/>
        </authorList>
    </citation>
    <scope>NUCLEOTIDE SEQUENCE [LARGE SCALE GENOMIC DNA]</scope>
    <source>
        <strain evidence="6 7">IDN1</strain>
    </source>
</reference>
<feature type="domain" description="Biotin carboxylation" evidence="5">
    <location>
        <begin position="1"/>
        <end position="57"/>
    </location>
</feature>
<evidence type="ECO:0000313" key="7">
    <source>
        <dbReference type="Proteomes" id="UP000464658"/>
    </source>
</evidence>
<dbReference type="InterPro" id="IPR016185">
    <property type="entry name" value="PreATP-grasp_dom_sf"/>
</dbReference>
<proteinExistence type="predicted"/>
<evidence type="ECO:0000256" key="1">
    <source>
        <dbReference type="ARBA" id="ARBA00022598"/>
    </source>
</evidence>
<evidence type="ECO:0000313" key="6">
    <source>
        <dbReference type="EMBL" id="BBP89901.1"/>
    </source>
</evidence>
<dbReference type="InterPro" id="IPR005481">
    <property type="entry name" value="BC-like_N"/>
</dbReference>
<keyword evidence="1" id="KW-0436">Ligase</keyword>
<keyword evidence="4" id="KW-0092">Biotin</keyword>
<evidence type="ECO:0000256" key="4">
    <source>
        <dbReference type="ARBA" id="ARBA00023267"/>
    </source>
</evidence>
<dbReference type="AlphaFoldDB" id="A0A5S9MAH6"/>
<dbReference type="Proteomes" id="UP000464658">
    <property type="component" value="Chromosome"/>
</dbReference>
<dbReference type="EMBL" id="AP021906">
    <property type="protein sequence ID" value="BBP89901.1"/>
    <property type="molecule type" value="Genomic_DNA"/>
</dbReference>
<dbReference type="GO" id="GO:0005524">
    <property type="term" value="F:ATP binding"/>
    <property type="evidence" value="ECO:0007669"/>
    <property type="project" value="UniProtKB-KW"/>
</dbReference>
<dbReference type="InterPro" id="IPR050856">
    <property type="entry name" value="Biotin_carboxylase_complex"/>
</dbReference>
<organism evidence="6 7">
    <name type="scientific">Bacillus safensis</name>
    <dbReference type="NCBI Taxonomy" id="561879"/>
    <lineage>
        <taxon>Bacteria</taxon>
        <taxon>Bacillati</taxon>
        <taxon>Bacillota</taxon>
        <taxon>Bacilli</taxon>
        <taxon>Bacillales</taxon>
        <taxon>Bacillaceae</taxon>
        <taxon>Bacillus</taxon>
    </lineage>
</organism>
<dbReference type="PANTHER" id="PTHR18866:SF128">
    <property type="entry name" value="UREA AMIDOLYASE"/>
    <property type="match status" value="1"/>
</dbReference>
<evidence type="ECO:0000256" key="2">
    <source>
        <dbReference type="ARBA" id="ARBA00022741"/>
    </source>
</evidence>
<dbReference type="InterPro" id="IPR011764">
    <property type="entry name" value="Biotin_carboxylation_dom"/>
</dbReference>
<dbReference type="Gene3D" id="3.40.50.20">
    <property type="match status" value="1"/>
</dbReference>